<evidence type="ECO:0000313" key="2">
    <source>
        <dbReference type="Proteomes" id="UP000077684"/>
    </source>
</evidence>
<accession>A0A8X7MKA1</accession>
<protein>
    <submittedName>
        <fullName evidence="1">Uncharacterized protein</fullName>
    </submittedName>
</protein>
<gene>
    <name evidence="1" type="ORF">A4X06_0g8930</name>
</gene>
<evidence type="ECO:0000313" key="1">
    <source>
        <dbReference type="EMBL" id="KAE8238224.1"/>
    </source>
</evidence>
<name>A0A8X7MKA1_9BASI</name>
<dbReference type="EMBL" id="LWDE02002217">
    <property type="protein sequence ID" value="KAE8238224.1"/>
    <property type="molecule type" value="Genomic_DNA"/>
</dbReference>
<dbReference type="Proteomes" id="UP000077684">
    <property type="component" value="Unassembled WGS sequence"/>
</dbReference>
<comment type="caution">
    <text evidence="1">The sequence shown here is derived from an EMBL/GenBank/DDBJ whole genome shotgun (WGS) entry which is preliminary data.</text>
</comment>
<reference evidence="1" key="1">
    <citation type="submission" date="2016-04" db="EMBL/GenBank/DDBJ databases">
        <authorList>
            <person name="Nguyen H.D."/>
            <person name="Samba Siva P."/>
            <person name="Cullis J."/>
            <person name="Levesque C.A."/>
            <person name="Hambleton S."/>
        </authorList>
    </citation>
    <scope>NUCLEOTIDE SEQUENCE</scope>
    <source>
        <strain evidence="1">DAOMC 236426</strain>
    </source>
</reference>
<reference evidence="1" key="2">
    <citation type="journal article" date="2019" name="IMA Fungus">
        <title>Genome sequencing and comparison of five Tilletia species to identify candidate genes for the detection of regulated species infecting wheat.</title>
        <authorList>
            <person name="Nguyen H.D.T."/>
            <person name="Sultana T."/>
            <person name="Kesanakurti P."/>
            <person name="Hambleton S."/>
        </authorList>
    </citation>
    <scope>NUCLEOTIDE SEQUENCE</scope>
    <source>
        <strain evidence="1">DAOMC 236426</strain>
    </source>
</reference>
<proteinExistence type="predicted"/>
<dbReference type="AlphaFoldDB" id="A0A8X7MKA1"/>
<sequence length="187" mass="21346">MANPHEQDMAHDQDALDDIGLDIVNLSEDEDDTDAMGLDDLVANVNVDAIAQAAEHVVTEGDQEPPRYHETAFFGRFDELIQTICARREEHRSTAWAHVRRGFSMEIEREIEAQVAYLHARINSLTSDTFALRHIMCKNKFRRTDFYHMPSGRVRFLACALVAATNGITEHPIIKRNTVYSSCVRRF</sequence>
<keyword evidence="2" id="KW-1185">Reference proteome</keyword>
<organism evidence="1 2">
    <name type="scientific">Tilletia controversa</name>
    <name type="common">dwarf bunt fungus</name>
    <dbReference type="NCBI Taxonomy" id="13291"/>
    <lineage>
        <taxon>Eukaryota</taxon>
        <taxon>Fungi</taxon>
        <taxon>Dikarya</taxon>
        <taxon>Basidiomycota</taxon>
        <taxon>Ustilaginomycotina</taxon>
        <taxon>Exobasidiomycetes</taxon>
        <taxon>Tilletiales</taxon>
        <taxon>Tilletiaceae</taxon>
        <taxon>Tilletia</taxon>
    </lineage>
</organism>